<evidence type="ECO:0000313" key="2">
    <source>
        <dbReference type="Proteomes" id="UP000054359"/>
    </source>
</evidence>
<keyword evidence="2" id="KW-1185">Reference proteome</keyword>
<proteinExistence type="predicted"/>
<feature type="non-terminal residue" evidence="1">
    <location>
        <position position="60"/>
    </location>
</feature>
<organism evidence="1 2">
    <name type="scientific">Stegodyphus mimosarum</name>
    <name type="common">African social velvet spider</name>
    <dbReference type="NCBI Taxonomy" id="407821"/>
    <lineage>
        <taxon>Eukaryota</taxon>
        <taxon>Metazoa</taxon>
        <taxon>Ecdysozoa</taxon>
        <taxon>Arthropoda</taxon>
        <taxon>Chelicerata</taxon>
        <taxon>Arachnida</taxon>
        <taxon>Araneae</taxon>
        <taxon>Araneomorphae</taxon>
        <taxon>Entelegynae</taxon>
        <taxon>Eresoidea</taxon>
        <taxon>Eresidae</taxon>
        <taxon>Stegodyphus</taxon>
    </lineage>
</organism>
<sequence length="60" mass="6749">MTTMLCLEDPNLRLHLHNFTASIPIPNEYVAAAERQTAENYPLRESGLAVNIESAIEYCL</sequence>
<dbReference type="OrthoDB" id="6436968at2759"/>
<dbReference type="Proteomes" id="UP000054359">
    <property type="component" value="Unassembled WGS sequence"/>
</dbReference>
<reference evidence="1 2" key="1">
    <citation type="submission" date="2013-11" db="EMBL/GenBank/DDBJ databases">
        <title>Genome sequencing of Stegodyphus mimosarum.</title>
        <authorList>
            <person name="Bechsgaard J."/>
        </authorList>
    </citation>
    <scope>NUCLEOTIDE SEQUENCE [LARGE SCALE GENOMIC DNA]</scope>
</reference>
<gene>
    <name evidence="1" type="ORF">X975_03868</name>
</gene>
<dbReference type="AlphaFoldDB" id="A0A087UAU6"/>
<dbReference type="EMBL" id="KK119043">
    <property type="protein sequence ID" value="KFM74485.1"/>
    <property type="molecule type" value="Genomic_DNA"/>
</dbReference>
<protein>
    <submittedName>
        <fullName evidence="1">Uncharacterized protein</fullName>
    </submittedName>
</protein>
<accession>A0A087UAU6</accession>
<evidence type="ECO:0000313" key="1">
    <source>
        <dbReference type="EMBL" id="KFM74485.1"/>
    </source>
</evidence>
<name>A0A087UAU6_STEMI</name>